<evidence type="ECO:0000313" key="2">
    <source>
        <dbReference type="EMBL" id="OLU45838.1"/>
    </source>
</evidence>
<reference evidence="2 4" key="2">
    <citation type="submission" date="2016-11" db="EMBL/GenBank/DDBJ databases">
        <title>Description of two novel members of the family Erysipelotrichaceae: Ileibacterium lipovorans gen. nov., sp. nov. and Dubosiella newyorkensis, gen. nov., sp. nov.</title>
        <authorList>
            <person name="Cox L.M."/>
            <person name="Sohn J."/>
            <person name="Tyrrell K.L."/>
            <person name="Citron D.M."/>
            <person name="Lawson P.A."/>
            <person name="Patel N.B."/>
            <person name="Iizumi T."/>
            <person name="Perez-Perez G.I."/>
            <person name="Goldstein E.J."/>
            <person name="Blaser M.J."/>
        </authorList>
    </citation>
    <scope>NUCLEOTIDE SEQUENCE [LARGE SCALE GENOMIC DNA]</scope>
    <source>
        <strain evidence="2 4">NYU-BL-K8</strain>
    </source>
</reference>
<dbReference type="OrthoDB" id="1700332at2"/>
<dbReference type="RefSeq" id="WP_067558080.1">
    <property type="nucleotide sequence ID" value="NZ_CAJTBG010000029.1"/>
</dbReference>
<dbReference type="AlphaFoldDB" id="A0A140DWF0"/>
<dbReference type="KEGG" id="fro:AALO17_18430"/>
<dbReference type="Proteomes" id="UP000186758">
    <property type="component" value="Unassembled WGS sequence"/>
</dbReference>
<accession>A0A140DWF0</accession>
<evidence type="ECO:0000313" key="4">
    <source>
        <dbReference type="Proteomes" id="UP000186758"/>
    </source>
</evidence>
<dbReference type="Proteomes" id="UP000069771">
    <property type="component" value="Chromosome"/>
</dbReference>
<dbReference type="EMBL" id="MPJZ01000042">
    <property type="protein sequence ID" value="OLU45838.1"/>
    <property type="molecule type" value="Genomic_DNA"/>
</dbReference>
<proteinExistence type="predicted"/>
<keyword evidence="3" id="KW-1185">Reference proteome</keyword>
<name>A0A140DWF0_9FIRM</name>
<reference evidence="1 3" key="1">
    <citation type="journal article" date="2016" name="Gut Pathog.">
        <title>Whole genome sequencing of "Faecalibaculum rodentium" ALO17, isolated from C57BL/6J laboratory mouse feces.</title>
        <authorList>
            <person name="Lim S."/>
            <person name="Chang D.H."/>
            <person name="Ahn S."/>
            <person name="Kim B.C."/>
        </authorList>
    </citation>
    <scope>NUCLEOTIDE SEQUENCE [LARGE SCALE GENOMIC DNA]</scope>
    <source>
        <strain evidence="1 3">Alo17</strain>
    </source>
</reference>
<evidence type="ECO:0000313" key="1">
    <source>
        <dbReference type="EMBL" id="AMK54977.1"/>
    </source>
</evidence>
<evidence type="ECO:0000313" key="3">
    <source>
        <dbReference type="Proteomes" id="UP000069771"/>
    </source>
</evidence>
<dbReference type="STRING" id="1702221.AALO17_18430"/>
<dbReference type="GeneID" id="78478481"/>
<sequence length="391" mass="45433">MFVQLICRDRSPKEIEELYQIIGAICEREGIQAEERGDAVEILVCPQGKILVTEEDRDVTLTANTRHAGAGFHAFCVDIFKDIEEEQPGKYELIDDLEYANDEDFHRLHHVYENELDYIRNLILTDPDFRRKNYLYDETYFLPKAEDDEILTSRGPLSKKEFQSMELHDLMDYFYVWNDWDRDARFYRNAALTLLAKEGVGEYTVMNDATIKTANEICDYLEIAHEKDPALPLPVDTYFLLINLLGREDRLKDCPKMAGPAVQYRSRDVYHLFADCQVVAPGAAERSFDPVTNSVNLMAPYKEEGEWSWLIQASKDDHILTDKAQVMDQEPHMEEGGMLWMDDWEEDGFAVVEAVIRKDEDHLYIHAIANSDKYVPYLKDCIRQSGFVPQR</sequence>
<protein>
    <submittedName>
        <fullName evidence="1">Uncharacterized protein</fullName>
    </submittedName>
</protein>
<organism evidence="1 3">
    <name type="scientific">Faecalibaculum rodentium</name>
    <dbReference type="NCBI Taxonomy" id="1702221"/>
    <lineage>
        <taxon>Bacteria</taxon>
        <taxon>Bacillati</taxon>
        <taxon>Bacillota</taxon>
        <taxon>Erysipelotrichia</taxon>
        <taxon>Erysipelotrichales</taxon>
        <taxon>Erysipelotrichaceae</taxon>
        <taxon>Faecalibaculum</taxon>
    </lineage>
</organism>
<dbReference type="EMBL" id="CP011391">
    <property type="protein sequence ID" value="AMK54977.1"/>
    <property type="molecule type" value="Genomic_DNA"/>
</dbReference>
<gene>
    <name evidence="1" type="ORF">AALO17_18430</name>
    <name evidence="2" type="ORF">BO223_03540</name>
</gene>